<evidence type="ECO:0000256" key="9">
    <source>
        <dbReference type="ARBA" id="ARBA00029996"/>
    </source>
</evidence>
<evidence type="ECO:0000256" key="11">
    <source>
        <dbReference type="ARBA" id="ARBA00048531"/>
    </source>
</evidence>
<keyword evidence="8 13" id="KW-0456">Lyase</keyword>
<keyword evidence="6" id="KW-0169">Cobalamin biosynthesis</keyword>
<evidence type="ECO:0000259" key="12">
    <source>
        <dbReference type="Pfam" id="PF00155"/>
    </source>
</evidence>
<dbReference type="InterPro" id="IPR005860">
    <property type="entry name" value="CobD"/>
</dbReference>
<dbReference type="PROSITE" id="PS00105">
    <property type="entry name" value="AA_TRANSFER_CLASS_1"/>
    <property type="match status" value="1"/>
</dbReference>
<dbReference type="SUPFAM" id="SSF53383">
    <property type="entry name" value="PLP-dependent transferases"/>
    <property type="match status" value="1"/>
</dbReference>
<evidence type="ECO:0000256" key="6">
    <source>
        <dbReference type="ARBA" id="ARBA00022573"/>
    </source>
</evidence>
<evidence type="ECO:0000256" key="7">
    <source>
        <dbReference type="ARBA" id="ARBA00022898"/>
    </source>
</evidence>
<evidence type="ECO:0000256" key="2">
    <source>
        <dbReference type="ARBA" id="ARBA00003444"/>
    </source>
</evidence>
<dbReference type="EMBL" id="JADQDN010000005">
    <property type="protein sequence ID" value="MBF9196721.1"/>
    <property type="molecule type" value="Genomic_DNA"/>
</dbReference>
<proteinExistence type="predicted"/>
<dbReference type="InterPro" id="IPR015424">
    <property type="entry name" value="PyrdxlP-dep_Trfase"/>
</dbReference>
<evidence type="ECO:0000313" key="13">
    <source>
        <dbReference type="EMBL" id="MBF9196721.1"/>
    </source>
</evidence>
<dbReference type="Pfam" id="PF00155">
    <property type="entry name" value="Aminotran_1_2"/>
    <property type="match status" value="1"/>
</dbReference>
<keyword evidence="14" id="KW-1185">Reference proteome</keyword>
<dbReference type="PANTHER" id="PTHR42885">
    <property type="entry name" value="HISTIDINOL-PHOSPHATE AMINOTRANSFERASE-RELATED"/>
    <property type="match status" value="1"/>
</dbReference>
<comment type="function">
    <text evidence="2">Decarboxylates L-threonine-O-3-phosphate to yield (R)-1-amino-2-propanol O-2-phosphate, the precursor for the linkage between the nucleotide loop and the corrin ring in cobalamin.</text>
</comment>
<reference evidence="13 14" key="1">
    <citation type="submission" date="2020-11" db="EMBL/GenBank/DDBJ databases">
        <authorList>
            <person name="Kim M.K."/>
        </authorList>
    </citation>
    <scope>NUCLEOTIDE SEQUENCE [LARGE SCALE GENOMIC DNA]</scope>
    <source>
        <strain evidence="13 14">BT290</strain>
    </source>
</reference>
<gene>
    <name evidence="13" type="ORF">I2H36_11770</name>
</gene>
<organism evidence="13 14">
    <name type="scientific">Microvirga terrestris</name>
    <dbReference type="NCBI Taxonomy" id="2791024"/>
    <lineage>
        <taxon>Bacteria</taxon>
        <taxon>Pseudomonadati</taxon>
        <taxon>Pseudomonadota</taxon>
        <taxon>Alphaproteobacteria</taxon>
        <taxon>Hyphomicrobiales</taxon>
        <taxon>Methylobacteriaceae</taxon>
        <taxon>Microvirga</taxon>
    </lineage>
</organism>
<dbReference type="InterPro" id="IPR004839">
    <property type="entry name" value="Aminotransferase_I/II_large"/>
</dbReference>
<dbReference type="PANTHER" id="PTHR42885:SF1">
    <property type="entry name" value="THREONINE-PHOSPHATE DECARBOXYLASE"/>
    <property type="match status" value="1"/>
</dbReference>
<sequence length="351" mass="38315">MSEARIWHGGDLDEARRLFPQAPEPWIDLSTGINPIAYPVPPLPASLFTRLPSPADHRDLEAAAAEAYGAADAAMVVAAPGTQVLISLLPHLRPRSRVAVLGPTYAEHAHSWRKAEHDVIEVPSLDRLDGASVVVVVNPNNPDGRLLKREDLLDLAEDLRPQGGWLVVDEAFADFDDGESLAPVLPSNAVVLRSFGKTYGLAGLRIGFALAPEPIATKLRSALGPWAVSGPAIETGRTALGDRKWLEAARTARAADARRLDALLSSAADESLRGTILYRLLESPRAPELFQALGEHGIWVRRFQYSSQLLRFGLPSTEVEWQRLETVLARFCYKELSTSLSLSKKEKPRPA</sequence>
<name>A0ABS0HTA7_9HYPH</name>
<evidence type="ECO:0000256" key="4">
    <source>
        <dbReference type="ARBA" id="ARBA00012285"/>
    </source>
</evidence>
<evidence type="ECO:0000256" key="8">
    <source>
        <dbReference type="ARBA" id="ARBA00023239"/>
    </source>
</evidence>
<dbReference type="NCBIfam" id="TIGR01140">
    <property type="entry name" value="L_thr_O3P_dcar"/>
    <property type="match status" value="1"/>
</dbReference>
<keyword evidence="7" id="KW-0663">Pyridoxal phosphate</keyword>
<dbReference type="RefSeq" id="WP_196264094.1">
    <property type="nucleotide sequence ID" value="NZ_JADQDN010000005.1"/>
</dbReference>
<dbReference type="Gene3D" id="3.90.1150.10">
    <property type="entry name" value="Aspartate Aminotransferase, domain 1"/>
    <property type="match status" value="1"/>
</dbReference>
<dbReference type="InterPro" id="IPR015421">
    <property type="entry name" value="PyrdxlP-dep_Trfase_major"/>
</dbReference>
<comment type="pathway">
    <text evidence="3">Cofactor biosynthesis; adenosylcobalamin biosynthesis.</text>
</comment>
<accession>A0ABS0HTA7</accession>
<comment type="catalytic activity">
    <reaction evidence="11">
        <text>O-phospho-L-threonine + H(+) = (R)-1-aminopropan-2-yl phosphate + CO2</text>
        <dbReference type="Rhea" id="RHEA:11492"/>
        <dbReference type="ChEBI" id="CHEBI:15378"/>
        <dbReference type="ChEBI" id="CHEBI:16526"/>
        <dbReference type="ChEBI" id="CHEBI:58563"/>
        <dbReference type="ChEBI" id="CHEBI:58675"/>
        <dbReference type="EC" id="4.1.1.81"/>
    </reaction>
</comment>
<feature type="domain" description="Aminotransferase class I/classII large" evidence="12">
    <location>
        <begin position="52"/>
        <end position="314"/>
    </location>
</feature>
<dbReference type="InterPro" id="IPR004838">
    <property type="entry name" value="NHTrfase_class1_PyrdxlP-BS"/>
</dbReference>
<comment type="caution">
    <text evidence="13">The sequence shown here is derived from an EMBL/GenBank/DDBJ whole genome shotgun (WGS) entry which is preliminary data.</text>
</comment>
<protein>
    <recommendedName>
        <fullName evidence="5">8-amino-7-oxononanoate synthase</fullName>
        <ecNumber evidence="4">4.1.1.81</ecNumber>
    </recommendedName>
    <alternativeName>
        <fullName evidence="10">Alpha-oxoamine synthase</fullName>
    </alternativeName>
    <alternativeName>
        <fullName evidence="9">L-threonine-O-3-phosphate decarboxylase</fullName>
    </alternativeName>
</protein>
<dbReference type="EC" id="4.1.1.81" evidence="4"/>
<evidence type="ECO:0000256" key="10">
    <source>
        <dbReference type="ARBA" id="ARBA00031658"/>
    </source>
</evidence>
<dbReference type="GO" id="GO:0048472">
    <property type="term" value="F:threonine-phosphate decarboxylase activity"/>
    <property type="evidence" value="ECO:0007669"/>
    <property type="project" value="UniProtKB-EC"/>
</dbReference>
<evidence type="ECO:0000313" key="14">
    <source>
        <dbReference type="Proteomes" id="UP000611708"/>
    </source>
</evidence>
<evidence type="ECO:0000256" key="5">
    <source>
        <dbReference type="ARBA" id="ARBA00016004"/>
    </source>
</evidence>
<comment type="cofactor">
    <cofactor evidence="1">
        <name>pyridoxal 5'-phosphate</name>
        <dbReference type="ChEBI" id="CHEBI:597326"/>
    </cofactor>
</comment>
<evidence type="ECO:0000256" key="1">
    <source>
        <dbReference type="ARBA" id="ARBA00001933"/>
    </source>
</evidence>
<dbReference type="Gene3D" id="3.40.640.10">
    <property type="entry name" value="Type I PLP-dependent aspartate aminotransferase-like (Major domain)"/>
    <property type="match status" value="1"/>
</dbReference>
<dbReference type="InterPro" id="IPR015422">
    <property type="entry name" value="PyrdxlP-dep_Trfase_small"/>
</dbReference>
<evidence type="ECO:0000256" key="3">
    <source>
        <dbReference type="ARBA" id="ARBA00004953"/>
    </source>
</evidence>
<dbReference type="Proteomes" id="UP000611708">
    <property type="component" value="Unassembled WGS sequence"/>
</dbReference>